<feature type="domain" description="ChsH2 rubredoxin-like zinc ribbon" evidence="2">
    <location>
        <begin position="19"/>
        <end position="55"/>
    </location>
</feature>
<dbReference type="Pfam" id="PF12172">
    <property type="entry name" value="zf-ChsH2"/>
    <property type="match status" value="1"/>
</dbReference>
<dbReference type="Gene3D" id="6.10.30.10">
    <property type="match status" value="1"/>
</dbReference>
<evidence type="ECO:0000313" key="3">
    <source>
        <dbReference type="EMBL" id="MBI5248819.1"/>
    </source>
</evidence>
<reference evidence="3" key="1">
    <citation type="submission" date="2020-07" db="EMBL/GenBank/DDBJ databases">
        <title>Huge and variable diversity of episymbiotic CPR bacteria and DPANN archaea in groundwater ecosystems.</title>
        <authorList>
            <person name="He C.Y."/>
            <person name="Keren R."/>
            <person name="Whittaker M."/>
            <person name="Farag I.F."/>
            <person name="Doudna J."/>
            <person name="Cate J.H.D."/>
            <person name="Banfield J.F."/>
        </authorList>
    </citation>
    <scope>NUCLEOTIDE SEQUENCE</scope>
    <source>
        <strain evidence="3">NC_groundwater_1664_Pr3_B-0.1um_52_9</strain>
    </source>
</reference>
<dbReference type="SUPFAM" id="SSF50249">
    <property type="entry name" value="Nucleic acid-binding proteins"/>
    <property type="match status" value="1"/>
</dbReference>
<dbReference type="InterPro" id="IPR012340">
    <property type="entry name" value="NA-bd_OB-fold"/>
</dbReference>
<dbReference type="InterPro" id="IPR052513">
    <property type="entry name" value="Thioester_dehydratase-like"/>
</dbReference>
<name>A0A9D6Z2I4_9BACT</name>
<dbReference type="PANTHER" id="PTHR34075:SF5">
    <property type="entry name" value="BLR3430 PROTEIN"/>
    <property type="match status" value="1"/>
</dbReference>
<protein>
    <submittedName>
        <fullName evidence="3">Zn-ribbon domain-containing OB-fold protein</fullName>
    </submittedName>
</protein>
<comment type="caution">
    <text evidence="3">The sequence shown here is derived from an EMBL/GenBank/DDBJ whole genome shotgun (WGS) entry which is preliminary data.</text>
</comment>
<dbReference type="InterPro" id="IPR022002">
    <property type="entry name" value="ChsH2_Znr"/>
</dbReference>
<dbReference type="AlphaFoldDB" id="A0A9D6Z2I4"/>
<dbReference type="EMBL" id="JACRDE010000144">
    <property type="protein sequence ID" value="MBI5248819.1"/>
    <property type="molecule type" value="Genomic_DNA"/>
</dbReference>
<evidence type="ECO:0000313" key="4">
    <source>
        <dbReference type="Proteomes" id="UP000807825"/>
    </source>
</evidence>
<sequence length="137" mass="15536">MEIPKKPVPIVNDWARPFWDAAKEQRLVIQKCKDCEKHIFYPRIACPHCSSDNVEWVDASGKGTVYSYTVVESNSPSAFLKDIPYVVAVVRLEEGVQMLSNVVGCEPGEVRCDMPVEVTFEKLDDEFTLPKFKPATR</sequence>
<evidence type="ECO:0000259" key="1">
    <source>
        <dbReference type="Pfam" id="PF01796"/>
    </source>
</evidence>
<gene>
    <name evidence="3" type="ORF">HY912_04935</name>
</gene>
<organism evidence="3 4">
    <name type="scientific">Desulfomonile tiedjei</name>
    <dbReference type="NCBI Taxonomy" id="2358"/>
    <lineage>
        <taxon>Bacteria</taxon>
        <taxon>Pseudomonadati</taxon>
        <taxon>Thermodesulfobacteriota</taxon>
        <taxon>Desulfomonilia</taxon>
        <taxon>Desulfomonilales</taxon>
        <taxon>Desulfomonilaceae</taxon>
        <taxon>Desulfomonile</taxon>
    </lineage>
</organism>
<dbReference type="Pfam" id="PF01796">
    <property type="entry name" value="OB_ChsH2_C"/>
    <property type="match status" value="1"/>
</dbReference>
<proteinExistence type="predicted"/>
<dbReference type="InterPro" id="IPR002878">
    <property type="entry name" value="ChsH2_C"/>
</dbReference>
<evidence type="ECO:0000259" key="2">
    <source>
        <dbReference type="Pfam" id="PF12172"/>
    </source>
</evidence>
<dbReference type="Proteomes" id="UP000807825">
    <property type="component" value="Unassembled WGS sequence"/>
</dbReference>
<dbReference type="PANTHER" id="PTHR34075">
    <property type="entry name" value="BLR3430 PROTEIN"/>
    <property type="match status" value="1"/>
</dbReference>
<accession>A0A9D6Z2I4</accession>
<feature type="domain" description="ChsH2 C-terminal OB-fold" evidence="1">
    <location>
        <begin position="56"/>
        <end position="121"/>
    </location>
</feature>